<dbReference type="EMBL" id="DS113240">
    <property type="protein sequence ID" value="EAY16593.1"/>
    <property type="molecule type" value="Genomic_DNA"/>
</dbReference>
<sequence>MSSDIQTTIRDLQLYIKVKRKNMTYFLYVNMNTRSIDIKRTMTQFVDRKVHDMQLTIPRYDNRKFNDSLTLEMMNLVNGETLTLQLRRPGSDQFEDLNDVTGSYNTITGTLFR</sequence>
<dbReference type="Gene3D" id="3.10.20.90">
    <property type="entry name" value="Phosphatidylinositol 3-kinase Catalytic Subunit, Chain A, domain 1"/>
    <property type="match status" value="1"/>
</dbReference>
<dbReference type="InterPro" id="IPR029071">
    <property type="entry name" value="Ubiquitin-like_domsf"/>
</dbReference>
<dbReference type="SMR" id="A2DSL3"/>
<accession>A2DSL3</accession>
<name>A2DSL3_TRIV3</name>
<dbReference type="VEuPathDB" id="TrichDB:TVAGG3_0376370"/>
<evidence type="ECO:0000313" key="3">
    <source>
        <dbReference type="Proteomes" id="UP000001542"/>
    </source>
</evidence>
<proteinExistence type="predicted"/>
<evidence type="ECO:0000259" key="1">
    <source>
        <dbReference type="PROSITE" id="PS50053"/>
    </source>
</evidence>
<dbReference type="OrthoDB" id="428577at2759"/>
<feature type="domain" description="Ubiquitin-like" evidence="1">
    <location>
        <begin position="12"/>
        <end position="91"/>
    </location>
</feature>
<dbReference type="PROSITE" id="PS50053">
    <property type="entry name" value="UBIQUITIN_2"/>
    <property type="match status" value="1"/>
</dbReference>
<dbReference type="Proteomes" id="UP000001542">
    <property type="component" value="Unassembled WGS sequence"/>
</dbReference>
<dbReference type="VEuPathDB" id="TrichDB:TVAG_434300"/>
<dbReference type="InParanoid" id="A2DSL3"/>
<keyword evidence="3" id="KW-1185">Reference proteome</keyword>
<evidence type="ECO:0000313" key="2">
    <source>
        <dbReference type="EMBL" id="EAY16593.1"/>
    </source>
</evidence>
<dbReference type="AlphaFoldDB" id="A2DSL3"/>
<dbReference type="InterPro" id="IPR000626">
    <property type="entry name" value="Ubiquitin-like_dom"/>
</dbReference>
<gene>
    <name evidence="2" type="ORF">TVAG_434300</name>
</gene>
<reference evidence="2" key="1">
    <citation type="submission" date="2006-10" db="EMBL/GenBank/DDBJ databases">
        <authorList>
            <person name="Amadeo P."/>
            <person name="Zhao Q."/>
            <person name="Wortman J."/>
            <person name="Fraser-Liggett C."/>
            <person name="Carlton J."/>
        </authorList>
    </citation>
    <scope>NUCLEOTIDE SEQUENCE</scope>
    <source>
        <strain evidence="2">G3</strain>
    </source>
</reference>
<protein>
    <recommendedName>
        <fullName evidence="1">Ubiquitin-like domain-containing protein</fullName>
    </recommendedName>
</protein>
<reference evidence="2" key="2">
    <citation type="journal article" date="2007" name="Science">
        <title>Draft genome sequence of the sexually transmitted pathogen Trichomonas vaginalis.</title>
        <authorList>
            <person name="Carlton J.M."/>
            <person name="Hirt R.P."/>
            <person name="Silva J.C."/>
            <person name="Delcher A.L."/>
            <person name="Schatz M."/>
            <person name="Zhao Q."/>
            <person name="Wortman J.R."/>
            <person name="Bidwell S.L."/>
            <person name="Alsmark U.C.M."/>
            <person name="Besteiro S."/>
            <person name="Sicheritz-Ponten T."/>
            <person name="Noel C.J."/>
            <person name="Dacks J.B."/>
            <person name="Foster P.G."/>
            <person name="Simillion C."/>
            <person name="Van de Peer Y."/>
            <person name="Miranda-Saavedra D."/>
            <person name="Barton G.J."/>
            <person name="Westrop G.D."/>
            <person name="Mueller S."/>
            <person name="Dessi D."/>
            <person name="Fiori P.L."/>
            <person name="Ren Q."/>
            <person name="Paulsen I."/>
            <person name="Zhang H."/>
            <person name="Bastida-Corcuera F.D."/>
            <person name="Simoes-Barbosa A."/>
            <person name="Brown M.T."/>
            <person name="Hayes R.D."/>
            <person name="Mukherjee M."/>
            <person name="Okumura C.Y."/>
            <person name="Schneider R."/>
            <person name="Smith A.J."/>
            <person name="Vanacova S."/>
            <person name="Villalvazo M."/>
            <person name="Haas B.J."/>
            <person name="Pertea M."/>
            <person name="Feldblyum T.V."/>
            <person name="Utterback T.R."/>
            <person name="Shu C.L."/>
            <person name="Osoegawa K."/>
            <person name="de Jong P.J."/>
            <person name="Hrdy I."/>
            <person name="Horvathova L."/>
            <person name="Zubacova Z."/>
            <person name="Dolezal P."/>
            <person name="Malik S.B."/>
            <person name="Logsdon J.M. Jr."/>
            <person name="Henze K."/>
            <person name="Gupta A."/>
            <person name="Wang C.C."/>
            <person name="Dunne R.L."/>
            <person name="Upcroft J.A."/>
            <person name="Upcroft P."/>
            <person name="White O."/>
            <person name="Salzberg S.L."/>
            <person name="Tang P."/>
            <person name="Chiu C.-H."/>
            <person name="Lee Y.-S."/>
            <person name="Embley T.M."/>
            <person name="Coombs G.H."/>
            <person name="Mottram J.C."/>
            <person name="Tachezy J."/>
            <person name="Fraser-Liggett C.M."/>
            <person name="Johnson P.J."/>
        </authorList>
    </citation>
    <scope>NUCLEOTIDE SEQUENCE [LARGE SCALE GENOMIC DNA]</scope>
    <source>
        <strain evidence="2">G3</strain>
    </source>
</reference>
<dbReference type="KEGG" id="tva:4774604"/>
<dbReference type="RefSeq" id="XP_001328816.1">
    <property type="nucleotide sequence ID" value="XM_001328781.1"/>
</dbReference>
<dbReference type="SUPFAM" id="SSF54236">
    <property type="entry name" value="Ubiquitin-like"/>
    <property type="match status" value="1"/>
</dbReference>
<organism evidence="2 3">
    <name type="scientific">Trichomonas vaginalis (strain ATCC PRA-98 / G3)</name>
    <dbReference type="NCBI Taxonomy" id="412133"/>
    <lineage>
        <taxon>Eukaryota</taxon>
        <taxon>Metamonada</taxon>
        <taxon>Parabasalia</taxon>
        <taxon>Trichomonadida</taxon>
        <taxon>Trichomonadidae</taxon>
        <taxon>Trichomonas</taxon>
    </lineage>
</organism>